<dbReference type="GO" id="GO:0071108">
    <property type="term" value="P:protein K48-linked deubiquitination"/>
    <property type="evidence" value="ECO:0007669"/>
    <property type="project" value="TreeGrafter"/>
</dbReference>
<dbReference type="EMBL" id="VIIS01000798">
    <property type="protein sequence ID" value="KAF0304898.1"/>
    <property type="molecule type" value="Genomic_DNA"/>
</dbReference>
<dbReference type="GO" id="GO:0043130">
    <property type="term" value="F:ubiquitin binding"/>
    <property type="evidence" value="ECO:0007669"/>
    <property type="project" value="TreeGrafter"/>
</dbReference>
<feature type="site" description="Interacts with free ubiquitin" evidence="9">
    <location>
        <position position="227"/>
    </location>
</feature>
<proteinExistence type="inferred from homology"/>
<feature type="site" description="Interacts with free ubiquitin" evidence="9">
    <location>
        <position position="200"/>
    </location>
</feature>
<feature type="site" description="Interacts with free ubiquitin" evidence="9">
    <location>
        <position position="232"/>
    </location>
</feature>
<dbReference type="SUPFAM" id="SSF54001">
    <property type="entry name" value="Cysteine proteinases"/>
    <property type="match status" value="1"/>
</dbReference>
<dbReference type="AlphaFoldDB" id="A0A6A4WC41"/>
<evidence type="ECO:0000313" key="12">
    <source>
        <dbReference type="Proteomes" id="UP000440578"/>
    </source>
</evidence>
<feature type="site" description="Interacts with free ubiquitin" evidence="9">
    <location>
        <position position="202"/>
    </location>
</feature>
<dbReference type="EMBL" id="VIIS01000798">
    <property type="protein sequence ID" value="KAF0304896.1"/>
    <property type="molecule type" value="Genomic_DNA"/>
</dbReference>
<accession>A0A6A4WC41</accession>
<evidence type="ECO:0000256" key="6">
    <source>
        <dbReference type="ARBA" id="ARBA00022801"/>
    </source>
</evidence>
<evidence type="ECO:0000256" key="1">
    <source>
        <dbReference type="ARBA" id="ARBA00000707"/>
    </source>
</evidence>
<dbReference type="OrthoDB" id="18915at2759"/>
<keyword evidence="5" id="KW-0833">Ubl conjugation pathway</keyword>
<keyword evidence="4" id="KW-0645">Protease</keyword>
<gene>
    <name evidence="11" type="ORF">FJT64_023379</name>
</gene>
<dbReference type="InterPro" id="IPR003323">
    <property type="entry name" value="OTU_dom"/>
</dbReference>
<dbReference type="GO" id="GO:0005634">
    <property type="term" value="C:nucleus"/>
    <property type="evidence" value="ECO:0007669"/>
    <property type="project" value="TreeGrafter"/>
</dbReference>
<dbReference type="Proteomes" id="UP000440578">
    <property type="component" value="Unassembled WGS sequence"/>
</dbReference>
<dbReference type="EC" id="3.4.19.12" evidence="3"/>
<name>A0A6A4WC41_AMPAM</name>
<dbReference type="InterPro" id="IPR042467">
    <property type="entry name" value="Peptidase_C65_otubain_sub2"/>
</dbReference>
<comment type="caution">
    <text evidence="11">The sequence shown here is derived from an EMBL/GenBank/DDBJ whole genome shotgun (WGS) entry which is preliminary data.</text>
</comment>
<dbReference type="PIRSF" id="PIRSF013503">
    <property type="entry name" value="Ubiquitin_thioesterase_Otubain"/>
    <property type="match status" value="1"/>
</dbReference>
<feature type="active site" evidence="8">
    <location>
        <position position="231"/>
    </location>
</feature>
<evidence type="ECO:0000256" key="9">
    <source>
        <dbReference type="PIRSR" id="PIRSR013503-2"/>
    </source>
</evidence>
<dbReference type="Pfam" id="PF10275">
    <property type="entry name" value="Peptidase_C65"/>
    <property type="match status" value="1"/>
</dbReference>
<keyword evidence="12" id="KW-1185">Reference proteome</keyword>
<dbReference type="InterPro" id="IPR019400">
    <property type="entry name" value="Peptidase_C65_otubain"/>
</dbReference>
<evidence type="ECO:0000256" key="2">
    <source>
        <dbReference type="ARBA" id="ARBA00006579"/>
    </source>
</evidence>
<reference evidence="11 12" key="1">
    <citation type="submission" date="2019-07" db="EMBL/GenBank/DDBJ databases">
        <title>Draft genome assembly of a fouling barnacle, Amphibalanus amphitrite (Darwin, 1854): The first reference genome for Thecostraca.</title>
        <authorList>
            <person name="Kim W."/>
        </authorList>
    </citation>
    <scope>NUCLEOTIDE SEQUENCE [LARGE SCALE GENOMIC DNA]</scope>
    <source>
        <strain evidence="11">SNU_AA5</strain>
        <tissue evidence="11">Soma without cirri and trophi</tissue>
    </source>
</reference>
<dbReference type="CDD" id="cd22763">
    <property type="entry name" value="OTUB1"/>
    <property type="match status" value="1"/>
</dbReference>
<evidence type="ECO:0000256" key="5">
    <source>
        <dbReference type="ARBA" id="ARBA00022786"/>
    </source>
</evidence>
<feature type="active site" evidence="8">
    <location>
        <position position="53"/>
    </location>
</feature>
<dbReference type="InterPro" id="IPR038765">
    <property type="entry name" value="Papain-like_cys_pep_sf"/>
</dbReference>
<dbReference type="Gene3D" id="1.20.1300.20">
    <property type="entry name" value="Peptidase C65 Otubain, subdomain 2"/>
    <property type="match status" value="1"/>
</dbReference>
<evidence type="ECO:0000256" key="8">
    <source>
        <dbReference type="PIRSR" id="PIRSR013503-1"/>
    </source>
</evidence>
<dbReference type="InterPro" id="IPR042468">
    <property type="entry name" value="Peptidase_C65_otubain_sub1"/>
</dbReference>
<feature type="domain" description="OTU" evidence="10">
    <location>
        <begin position="45"/>
        <end position="237"/>
    </location>
</feature>
<keyword evidence="7" id="KW-0788">Thiol protease</keyword>
<organism evidence="11 12">
    <name type="scientific">Amphibalanus amphitrite</name>
    <name type="common">Striped barnacle</name>
    <name type="synonym">Balanus amphitrite</name>
    <dbReference type="NCBI Taxonomy" id="1232801"/>
    <lineage>
        <taxon>Eukaryota</taxon>
        <taxon>Metazoa</taxon>
        <taxon>Ecdysozoa</taxon>
        <taxon>Arthropoda</taxon>
        <taxon>Crustacea</taxon>
        <taxon>Multicrustacea</taxon>
        <taxon>Cirripedia</taxon>
        <taxon>Thoracica</taxon>
        <taxon>Thoracicalcarea</taxon>
        <taxon>Balanomorpha</taxon>
        <taxon>Balanoidea</taxon>
        <taxon>Balanidae</taxon>
        <taxon>Amphibalaninae</taxon>
        <taxon>Amphibalanus</taxon>
    </lineage>
</organism>
<dbReference type="InterPro" id="IPR016615">
    <property type="entry name" value="Otubain"/>
</dbReference>
<dbReference type="GO" id="GO:0004843">
    <property type="term" value="F:cysteine-type deubiquitinase activity"/>
    <property type="evidence" value="ECO:0007669"/>
    <property type="project" value="UniProtKB-EC"/>
</dbReference>
<dbReference type="GO" id="GO:0006508">
    <property type="term" value="P:proteolysis"/>
    <property type="evidence" value="ECO:0007669"/>
    <property type="project" value="UniProtKB-KW"/>
</dbReference>
<dbReference type="EMBL" id="VIIS01000798">
    <property type="protein sequence ID" value="KAF0304897.1"/>
    <property type="molecule type" value="Genomic_DNA"/>
</dbReference>
<sequence length="237" mass="27155">MLQRPQIAATTALVGAVEDVTCLLDEYSSDPVYQQKVKHLSTKYQTLRRTRPDGNCFFRAFTFGYFESLIGDETEFNRFYKIAKDSKDELIALGFPKFTLEDFHDMYMEVLDKVRVAQSAADIEAVLSEPAYSDYVVVYMRLITSGHMQKNADFYVHFLDGHPTVKDFCALEVEPMYKESDHIHITCLTAAIGVGVRVEYMDRGGTEVNAHDFCPEGVTEPRVRLLYRPGHYDILYL</sequence>
<dbReference type="FunFam" id="1.20.1300.20:FF:000001">
    <property type="entry name" value="Ubiquitin thioesterase OTUB1"/>
    <property type="match status" value="1"/>
</dbReference>
<dbReference type="PROSITE" id="PS50802">
    <property type="entry name" value="OTU"/>
    <property type="match status" value="1"/>
</dbReference>
<comment type="similarity">
    <text evidence="2">Belongs to the peptidase C65 family.</text>
</comment>
<dbReference type="Gene3D" id="3.30.200.60">
    <property type="entry name" value="Peptidase C65 Otubain, subdomain 1"/>
    <property type="match status" value="1"/>
</dbReference>
<feature type="active site" description="Nucleophile" evidence="8">
    <location>
        <position position="56"/>
    </location>
</feature>
<evidence type="ECO:0000313" key="11">
    <source>
        <dbReference type="EMBL" id="KAF0304896.1"/>
    </source>
</evidence>
<comment type="catalytic activity">
    <reaction evidence="1">
        <text>Thiol-dependent hydrolysis of ester, thioester, amide, peptide and isopeptide bonds formed by the C-terminal Gly of ubiquitin (a 76-residue protein attached to proteins as an intracellular targeting signal).</text>
        <dbReference type="EC" id="3.4.19.12"/>
    </reaction>
</comment>
<dbReference type="PANTHER" id="PTHR12931">
    <property type="entry name" value="UBIQUITIN THIOLESTERASE PROTEIN OTUB"/>
    <property type="match status" value="1"/>
</dbReference>
<dbReference type="PANTHER" id="PTHR12931:SF15">
    <property type="entry name" value="UBIQUITIN THIOESTERASE OTUBAIN-LIKE"/>
    <property type="match status" value="1"/>
</dbReference>
<keyword evidence="6" id="KW-0378">Hydrolase</keyword>
<evidence type="ECO:0000256" key="7">
    <source>
        <dbReference type="ARBA" id="ARBA00022807"/>
    </source>
</evidence>
<evidence type="ECO:0000256" key="4">
    <source>
        <dbReference type="ARBA" id="ARBA00022670"/>
    </source>
</evidence>
<protein>
    <recommendedName>
        <fullName evidence="3">ubiquitinyl hydrolase 1</fullName>
        <ecNumber evidence="3">3.4.19.12</ecNumber>
    </recommendedName>
</protein>
<evidence type="ECO:0000256" key="3">
    <source>
        <dbReference type="ARBA" id="ARBA00012759"/>
    </source>
</evidence>
<evidence type="ECO:0000259" key="10">
    <source>
        <dbReference type="PROSITE" id="PS50802"/>
    </source>
</evidence>